<gene>
    <name evidence="1" type="ORF">HKBW3S44_01784</name>
</gene>
<name>A0A6V8Q1Z7_9ACTN</name>
<organism evidence="1 2">
    <name type="scientific">Candidatus Hakubella thermalkaliphila</name>
    <dbReference type="NCBI Taxonomy" id="2754717"/>
    <lineage>
        <taxon>Bacteria</taxon>
        <taxon>Bacillati</taxon>
        <taxon>Actinomycetota</taxon>
        <taxon>Actinomycetota incertae sedis</taxon>
        <taxon>Candidatus Hakubellales</taxon>
        <taxon>Candidatus Hakubellaceae</taxon>
        <taxon>Candidatus Hakubella</taxon>
    </lineage>
</organism>
<evidence type="ECO:0000313" key="1">
    <source>
        <dbReference type="EMBL" id="GFP38104.1"/>
    </source>
</evidence>
<protein>
    <submittedName>
        <fullName evidence="1">Uncharacterized protein</fullName>
    </submittedName>
</protein>
<comment type="caution">
    <text evidence="1">The sequence shown here is derived from an EMBL/GenBank/DDBJ whole genome shotgun (WGS) entry which is preliminary data.</text>
</comment>
<evidence type="ECO:0000313" key="2">
    <source>
        <dbReference type="Proteomes" id="UP000561271"/>
    </source>
</evidence>
<dbReference type="AlphaFoldDB" id="A0A6V8Q1Z7"/>
<dbReference type="Proteomes" id="UP000561271">
    <property type="component" value="Unassembled WGS sequence"/>
</dbReference>
<proteinExistence type="predicted"/>
<feature type="non-terminal residue" evidence="1">
    <location>
        <position position="1"/>
    </location>
</feature>
<accession>A0A6V8Q1Z7</accession>
<reference evidence="1 2" key="1">
    <citation type="journal article" date="2020" name="Front. Microbiol.">
        <title>Single-cell genomics of novel Actinobacteria with the Wood-Ljungdahl pathway discovered in a serpentinizing system.</title>
        <authorList>
            <person name="Merino N."/>
            <person name="Kawai M."/>
            <person name="Boyd E.S."/>
            <person name="Colman D.R."/>
            <person name="McGlynn S.E."/>
            <person name="Nealson K.H."/>
            <person name="Kurokawa K."/>
            <person name="Hongoh Y."/>
        </authorList>
    </citation>
    <scope>NUCLEOTIDE SEQUENCE [LARGE SCALE GENOMIC DNA]</scope>
    <source>
        <strain evidence="1 2">S44</strain>
    </source>
</reference>
<sequence>LTNKQNAKFLNHLAKKHEDWQVQKADRAL</sequence>
<dbReference type="EMBL" id="BLSC01000333">
    <property type="protein sequence ID" value="GFP38104.1"/>
    <property type="molecule type" value="Genomic_DNA"/>
</dbReference>